<keyword evidence="3" id="KW-1185">Reference proteome</keyword>
<reference evidence="2 3" key="1">
    <citation type="submission" date="2016-10" db="EMBL/GenBank/DDBJ databases">
        <authorList>
            <person name="de Groot N.N."/>
        </authorList>
    </citation>
    <scope>NUCLEOTIDE SEQUENCE [LARGE SCALE GENOMIC DNA]</scope>
    <source>
        <strain evidence="2 3">DSM 45610</strain>
    </source>
</reference>
<feature type="signal peptide" evidence="1">
    <location>
        <begin position="1"/>
        <end position="28"/>
    </location>
</feature>
<dbReference type="Proteomes" id="UP000198534">
    <property type="component" value="Unassembled WGS sequence"/>
</dbReference>
<dbReference type="AlphaFoldDB" id="A0A1H2VCI5"/>
<organism evidence="2 3">
    <name type="scientific">Marininema mesophilum</name>
    <dbReference type="NCBI Taxonomy" id="1048340"/>
    <lineage>
        <taxon>Bacteria</taxon>
        <taxon>Bacillati</taxon>
        <taxon>Bacillota</taxon>
        <taxon>Bacilli</taxon>
        <taxon>Bacillales</taxon>
        <taxon>Thermoactinomycetaceae</taxon>
        <taxon>Marininema</taxon>
    </lineage>
</organism>
<evidence type="ECO:0000313" key="2">
    <source>
        <dbReference type="EMBL" id="SDW66061.1"/>
    </source>
</evidence>
<dbReference type="OrthoDB" id="2647950at2"/>
<feature type="chain" id="PRO_5011547068" evidence="1">
    <location>
        <begin position="29"/>
        <end position="331"/>
    </location>
</feature>
<protein>
    <submittedName>
        <fullName evidence="2">Uncharacterized protein</fullName>
    </submittedName>
</protein>
<gene>
    <name evidence="2" type="ORF">SAMN05444487_10562</name>
</gene>
<accession>A0A1H2VCI5</accession>
<sequence>MNKKRLVVLMTTLVVLFGTVFNVSVASAASTFSNTKSVLVAVGSSYATLSDSQIQSIANSNVTDFVLVPDGSTKYNNSENNYKSVLAPKVVDLANRIISKNSNAKIWIGTPGVDASIASTSYTPINNYLTTVKNSLGSTKWSNNVVGVYMNMEAIWGNVDYSNLMTNPSIKLMNDLSYSVHTSLAKKFMWAPYYGYGTSAATLIKNMGYVVNKTNIFDLVLIQPHYYFDSTVKSNLDGVYYSVQKQAVTYRDGVVVVPKTSSTVIGVDMEGDWHLRYPSVDSTYIDRYNEQVNKYTSLKGNYPFAFYIGYGSDGSDLVALTASYVSPFYNY</sequence>
<dbReference type="RefSeq" id="WP_091737972.1">
    <property type="nucleotide sequence ID" value="NZ_FNNQ01000005.1"/>
</dbReference>
<evidence type="ECO:0000313" key="3">
    <source>
        <dbReference type="Proteomes" id="UP000198534"/>
    </source>
</evidence>
<dbReference type="EMBL" id="FNNQ01000005">
    <property type="protein sequence ID" value="SDW66061.1"/>
    <property type="molecule type" value="Genomic_DNA"/>
</dbReference>
<evidence type="ECO:0000256" key="1">
    <source>
        <dbReference type="SAM" id="SignalP"/>
    </source>
</evidence>
<proteinExistence type="predicted"/>
<dbReference type="STRING" id="1048340.SAMN05444487_10562"/>
<keyword evidence="1" id="KW-0732">Signal</keyword>
<name>A0A1H2VCI5_9BACL</name>